<feature type="transmembrane region" description="Helical" evidence="7">
    <location>
        <begin position="178"/>
        <end position="197"/>
    </location>
</feature>
<dbReference type="OrthoDB" id="8559716at2"/>
<dbReference type="AlphaFoldDB" id="A0A120MZM4"/>
<dbReference type="CDD" id="cd13958">
    <property type="entry name" value="PT_UbiA_chlorophyll"/>
    <property type="match status" value="1"/>
</dbReference>
<evidence type="ECO:0000256" key="6">
    <source>
        <dbReference type="ARBA" id="ARBA00023171"/>
    </source>
</evidence>
<feature type="transmembrane region" description="Helical" evidence="7">
    <location>
        <begin position="26"/>
        <end position="45"/>
    </location>
</feature>
<dbReference type="NCBIfam" id="NF005742">
    <property type="entry name" value="PRK07566.1"/>
    <property type="match status" value="1"/>
</dbReference>
<keyword evidence="5 7" id="KW-0472">Membrane</keyword>
<sequence length="306" mass="32213">MSEATHPNKTPTRPDFATVVELLKPVTWLAPTWAFFCGVVSAGVVPSGWQWLMAAAGVMLAGLVCGTSQAINDWFDRHVDAINEPHRPIPSGRMPGKWGLYIAIICSVLALVIAAILGPIVFAAAVVAVALAWVYSAPPFRLKRNGWISAGVVGLSYEGLPWITGAAIMTAAGAIPDWRIFAAALLYSLGAHGIMVLNDFKAVEGDRQMGLKTVPVQLGTSLAAKVACATMIVPQLVVIGLLLSWDQGWHAVGVSVLLGVQMGLMVKLLKDPKGYAAWYSFVGVTPYILGMLITALAIGSIVGGGA</sequence>
<dbReference type="PANTHER" id="PTHR42723:SF1">
    <property type="entry name" value="CHLOROPHYLL SYNTHASE, CHLOROPLASTIC"/>
    <property type="match status" value="1"/>
</dbReference>
<dbReference type="InterPro" id="IPR044878">
    <property type="entry name" value="UbiA_sf"/>
</dbReference>
<proteinExistence type="predicted"/>
<evidence type="ECO:0000256" key="1">
    <source>
        <dbReference type="ARBA" id="ARBA00004141"/>
    </source>
</evidence>
<organism evidence="8 9">
    <name type="scientific">Halorhodospira halochloris</name>
    <name type="common">Ectothiorhodospira halochloris</name>
    <dbReference type="NCBI Taxonomy" id="1052"/>
    <lineage>
        <taxon>Bacteria</taxon>
        <taxon>Pseudomonadati</taxon>
        <taxon>Pseudomonadota</taxon>
        <taxon>Gammaproteobacteria</taxon>
        <taxon>Chromatiales</taxon>
        <taxon>Ectothiorhodospiraceae</taxon>
        <taxon>Halorhodospira</taxon>
    </lineage>
</organism>
<evidence type="ECO:0000313" key="8">
    <source>
        <dbReference type="EMBL" id="BAU57328.1"/>
    </source>
</evidence>
<dbReference type="Proteomes" id="UP000218890">
    <property type="component" value="Chromosome"/>
</dbReference>
<evidence type="ECO:0000256" key="7">
    <source>
        <dbReference type="SAM" id="Phobius"/>
    </source>
</evidence>
<evidence type="ECO:0000256" key="4">
    <source>
        <dbReference type="ARBA" id="ARBA00022989"/>
    </source>
</evidence>
<keyword evidence="4 7" id="KW-1133">Transmembrane helix</keyword>
<dbReference type="EMBL" id="AP017372">
    <property type="protein sequence ID" value="BAU57328.1"/>
    <property type="molecule type" value="Genomic_DNA"/>
</dbReference>
<dbReference type="Pfam" id="PF01040">
    <property type="entry name" value="UbiA"/>
    <property type="match status" value="1"/>
</dbReference>
<name>A0A120MZM4_HALHR</name>
<dbReference type="GO" id="GO:0015995">
    <property type="term" value="P:chlorophyll biosynthetic process"/>
    <property type="evidence" value="ECO:0007669"/>
    <property type="project" value="UniProtKB-KW"/>
</dbReference>
<dbReference type="GO" id="GO:0016020">
    <property type="term" value="C:membrane"/>
    <property type="evidence" value="ECO:0007669"/>
    <property type="project" value="UniProtKB-SubCell"/>
</dbReference>
<dbReference type="PANTHER" id="PTHR42723">
    <property type="entry name" value="CHLOROPHYLL SYNTHASE"/>
    <property type="match status" value="1"/>
</dbReference>
<evidence type="ECO:0000256" key="2">
    <source>
        <dbReference type="ARBA" id="ARBA00022475"/>
    </source>
</evidence>
<dbReference type="InterPro" id="IPR050475">
    <property type="entry name" value="Prenyltransferase_related"/>
</dbReference>
<reference evidence="8" key="1">
    <citation type="submission" date="2016-02" db="EMBL/GenBank/DDBJ databases">
        <title>Halorhodospira halochloris DSM-1059 complete genome, version 2.</title>
        <authorList>
            <person name="Tsukatani Y."/>
        </authorList>
    </citation>
    <scope>NUCLEOTIDE SEQUENCE</scope>
    <source>
        <strain evidence="8">DSM 1059</strain>
    </source>
</reference>
<dbReference type="Gene3D" id="1.10.357.140">
    <property type="entry name" value="UbiA prenyltransferase"/>
    <property type="match status" value="1"/>
</dbReference>
<feature type="transmembrane region" description="Helical" evidence="7">
    <location>
        <begin position="276"/>
        <end position="302"/>
    </location>
</feature>
<evidence type="ECO:0000313" key="9">
    <source>
        <dbReference type="Proteomes" id="UP000218890"/>
    </source>
</evidence>
<dbReference type="GO" id="GO:0016765">
    <property type="term" value="F:transferase activity, transferring alkyl or aryl (other than methyl) groups"/>
    <property type="evidence" value="ECO:0007669"/>
    <property type="project" value="InterPro"/>
</dbReference>
<dbReference type="NCBIfam" id="TIGR01476">
    <property type="entry name" value="chlor_syn_BchG"/>
    <property type="match status" value="1"/>
</dbReference>
<dbReference type="InterPro" id="IPR000537">
    <property type="entry name" value="UbiA_prenyltransferase"/>
</dbReference>
<keyword evidence="6" id="KW-0149">Chlorophyll biosynthesis</keyword>
<accession>A0A120MZM4</accession>
<feature type="transmembrane region" description="Helical" evidence="7">
    <location>
        <begin position="249"/>
        <end position="269"/>
    </location>
</feature>
<feature type="transmembrane region" description="Helical" evidence="7">
    <location>
        <begin position="101"/>
        <end position="134"/>
    </location>
</feature>
<feature type="transmembrane region" description="Helical" evidence="7">
    <location>
        <begin position="146"/>
        <end position="172"/>
    </location>
</feature>
<keyword evidence="9" id="KW-1185">Reference proteome</keyword>
<evidence type="ECO:0000256" key="3">
    <source>
        <dbReference type="ARBA" id="ARBA00022692"/>
    </source>
</evidence>
<evidence type="ECO:0000256" key="5">
    <source>
        <dbReference type="ARBA" id="ARBA00023136"/>
    </source>
</evidence>
<gene>
    <name evidence="8" type="ORF">HH1059_06400</name>
</gene>
<protein>
    <submittedName>
        <fullName evidence="8">Chlorophyll a synthase ChlG</fullName>
    </submittedName>
</protein>
<dbReference type="KEGG" id="hhk:HH1059_06400"/>
<keyword evidence="3 7" id="KW-0812">Transmembrane</keyword>
<dbReference type="RefSeq" id="WP_096408227.1">
    <property type="nucleotide sequence ID" value="NZ_AP017372.2"/>
</dbReference>
<feature type="transmembrane region" description="Helical" evidence="7">
    <location>
        <begin position="218"/>
        <end position="243"/>
    </location>
</feature>
<comment type="subcellular location">
    <subcellularLocation>
        <location evidence="1">Membrane</location>
        <topology evidence="1">Multi-pass membrane protein</topology>
    </subcellularLocation>
</comment>
<keyword evidence="2" id="KW-1003">Cell membrane</keyword>
<dbReference type="InterPro" id="IPR006372">
    <property type="entry name" value="Chl_synth"/>
</dbReference>
<feature type="transmembrane region" description="Helical" evidence="7">
    <location>
        <begin position="52"/>
        <end position="71"/>
    </location>
</feature>